<dbReference type="Proteomes" id="UP000528460">
    <property type="component" value="Unassembled WGS sequence"/>
</dbReference>
<evidence type="ECO:0000256" key="1">
    <source>
        <dbReference type="SAM" id="SignalP"/>
    </source>
</evidence>
<sequence>MKRFTQALGMSVALVLLAVPVAYAGSKTAFFVTINTTARTAYGAMGTARNSTDAIQNIYCRTFADATSGESVRCFANSAAGVYVSCYSYSPALIRSAQAASDSAYLYFAWDASGVCQTLDVLKGSHLEPKAP</sequence>
<feature type="signal peptide" evidence="1">
    <location>
        <begin position="1"/>
        <end position="24"/>
    </location>
</feature>
<dbReference type="EMBL" id="JABFJW010000047">
    <property type="protein sequence ID" value="NOK09105.1"/>
    <property type="molecule type" value="Genomic_DNA"/>
</dbReference>
<dbReference type="RefSeq" id="WP_171413313.1">
    <property type="nucleotide sequence ID" value="NZ_JABFJW010000047.1"/>
</dbReference>
<comment type="caution">
    <text evidence="2">The sequence shown here is derived from an EMBL/GenBank/DDBJ whole genome shotgun (WGS) entry which is preliminary data.</text>
</comment>
<feature type="chain" id="PRO_5030955760" evidence="1">
    <location>
        <begin position="25"/>
        <end position="132"/>
    </location>
</feature>
<name>A0A7Y4JQ29_9BACT</name>
<evidence type="ECO:0000313" key="3">
    <source>
        <dbReference type="Proteomes" id="UP000528460"/>
    </source>
</evidence>
<evidence type="ECO:0000313" key="2">
    <source>
        <dbReference type="EMBL" id="NOK09105.1"/>
    </source>
</evidence>
<proteinExistence type="predicted"/>
<gene>
    <name evidence="2" type="ORF">HNS30_08690</name>
</gene>
<keyword evidence="1" id="KW-0732">Signal</keyword>
<accession>A0A7Y4JQ29</accession>
<dbReference type="AlphaFoldDB" id="A0A7Y4JQ29"/>
<reference evidence="2 3" key="1">
    <citation type="submission" date="2020-05" db="EMBL/GenBank/DDBJ databases">
        <authorList>
            <person name="Whitworth D."/>
        </authorList>
    </citation>
    <scope>NUCLEOTIDE SEQUENCE [LARGE SCALE GENOMIC DNA]</scope>
    <source>
        <strain evidence="2 3">CA046A</strain>
    </source>
</reference>
<organism evidence="2 3">
    <name type="scientific">Corallococcus exercitus</name>
    <dbReference type="NCBI Taxonomy" id="2316736"/>
    <lineage>
        <taxon>Bacteria</taxon>
        <taxon>Pseudomonadati</taxon>
        <taxon>Myxococcota</taxon>
        <taxon>Myxococcia</taxon>
        <taxon>Myxococcales</taxon>
        <taxon>Cystobacterineae</taxon>
        <taxon>Myxococcaceae</taxon>
        <taxon>Corallococcus</taxon>
    </lineage>
</organism>
<protein>
    <submittedName>
        <fullName evidence="2">Uncharacterized protein</fullName>
    </submittedName>
</protein>